<dbReference type="Gene3D" id="1.10.630.10">
    <property type="entry name" value="Cytochrome P450"/>
    <property type="match status" value="1"/>
</dbReference>
<keyword evidence="2 5" id="KW-0479">Metal-binding</keyword>
<keyword evidence="9" id="KW-1185">Reference proteome</keyword>
<dbReference type="InterPro" id="IPR036396">
    <property type="entry name" value="Cyt_P450_sf"/>
</dbReference>
<dbReference type="InterPro" id="IPR050364">
    <property type="entry name" value="Cytochrome_P450_fung"/>
</dbReference>
<dbReference type="EMBL" id="KZ679008">
    <property type="protein sequence ID" value="PSS23422.1"/>
    <property type="molecule type" value="Genomic_DNA"/>
</dbReference>
<dbReference type="AlphaFoldDB" id="A0A2T3B9A8"/>
<dbReference type="GO" id="GO:0020037">
    <property type="term" value="F:heme binding"/>
    <property type="evidence" value="ECO:0007669"/>
    <property type="project" value="InterPro"/>
</dbReference>
<gene>
    <name evidence="8" type="ORF">M430DRAFT_65042</name>
</gene>
<keyword evidence="3 6" id="KW-0560">Oxidoreductase</keyword>
<evidence type="ECO:0000313" key="8">
    <source>
        <dbReference type="EMBL" id="PSS23422.1"/>
    </source>
</evidence>
<dbReference type="Pfam" id="PF00067">
    <property type="entry name" value="p450"/>
    <property type="match status" value="1"/>
</dbReference>
<accession>A0A2T3B9A8</accession>
<keyword evidence="7" id="KW-0732">Signal</keyword>
<dbReference type="GO" id="GO:0005506">
    <property type="term" value="F:iron ion binding"/>
    <property type="evidence" value="ECO:0007669"/>
    <property type="project" value="InterPro"/>
</dbReference>
<keyword evidence="5 6" id="KW-0349">Heme</keyword>
<dbReference type="OrthoDB" id="1103324at2759"/>
<feature type="binding site" description="axial binding residue" evidence="5">
    <location>
        <position position="451"/>
    </location>
    <ligand>
        <name>heme</name>
        <dbReference type="ChEBI" id="CHEBI:30413"/>
    </ligand>
    <ligandPart>
        <name>Fe</name>
        <dbReference type="ChEBI" id="CHEBI:18248"/>
    </ligandPart>
</feature>
<comment type="similarity">
    <text evidence="1 6">Belongs to the cytochrome P450 family.</text>
</comment>
<dbReference type="PRINTS" id="PR00463">
    <property type="entry name" value="EP450I"/>
</dbReference>
<evidence type="ECO:0000256" key="2">
    <source>
        <dbReference type="ARBA" id="ARBA00022723"/>
    </source>
</evidence>
<evidence type="ECO:0000256" key="7">
    <source>
        <dbReference type="SAM" id="SignalP"/>
    </source>
</evidence>
<dbReference type="SUPFAM" id="SSF48264">
    <property type="entry name" value="Cytochrome P450"/>
    <property type="match status" value="1"/>
</dbReference>
<dbReference type="InterPro" id="IPR002401">
    <property type="entry name" value="Cyt_P450_E_grp-I"/>
</dbReference>
<dbReference type="InterPro" id="IPR001128">
    <property type="entry name" value="Cyt_P450"/>
</dbReference>
<dbReference type="RefSeq" id="XP_024723468.1">
    <property type="nucleotide sequence ID" value="XM_024869142.1"/>
</dbReference>
<proteinExistence type="inferred from homology"/>
<feature type="signal peptide" evidence="7">
    <location>
        <begin position="1"/>
        <end position="23"/>
    </location>
</feature>
<dbReference type="PROSITE" id="PS00086">
    <property type="entry name" value="CYTOCHROME_P450"/>
    <property type="match status" value="1"/>
</dbReference>
<comment type="cofactor">
    <cofactor evidence="5">
        <name>heme</name>
        <dbReference type="ChEBI" id="CHEBI:30413"/>
    </cofactor>
</comment>
<evidence type="ECO:0008006" key="10">
    <source>
        <dbReference type="Google" id="ProtNLM"/>
    </source>
</evidence>
<dbReference type="CDD" id="cd11065">
    <property type="entry name" value="CYP64-like"/>
    <property type="match status" value="1"/>
</dbReference>
<dbReference type="InParanoid" id="A0A2T3B9A8"/>
<sequence length="526" mass="59575">MFSIALLAAAILGLLVITLLSSSRRNGPPGTTALPGPTGLPLLGSLLSIPPRHSWLKFYDWSKHFGPIYELSIAGRPQVIISSEKIANDLLRERGNVYSSREQVPMAAQLLSDSLRPLLLPYNDLWRAGRRFMHSLTMPSAATSYQPMQEQESVRMLHDLIRSPGEYEKWLERYTAGLMLRLGFGKMLITGEEDYLKRIMSVGKNLERIASPGVYLVDTLPSLMYLPDFLAPFKREGKRLHVEELEFFRELQDDVRRETESEKLGSKHVEQENFTSKFLSSQEKWGLSDDQGAYVIGTLFEAGAGTTAAAMMSFLLTMASHPPELRSLQREIDIVVGDRMPSFEDLPGLPRVRAVVKETLRWRPVTAGGVPHQLTRDDVYELDGKKYFLKAGSAVHANQWAIHRDASLYPDAESFLPNRWLDPKYPTYKEPLEAYPNLQNFSAFGFGRRICPGLNIAERSLNILVARIAWASDIEGKQGWDYEAYEYTTGFNVQPKTFPFSLTARKGRAKIVETEYQRLWSHIIGE</sequence>
<dbReference type="GO" id="GO:0016705">
    <property type="term" value="F:oxidoreductase activity, acting on paired donors, with incorporation or reduction of molecular oxygen"/>
    <property type="evidence" value="ECO:0007669"/>
    <property type="project" value="InterPro"/>
</dbReference>
<evidence type="ECO:0000256" key="4">
    <source>
        <dbReference type="ARBA" id="ARBA00023004"/>
    </source>
</evidence>
<dbReference type="PANTHER" id="PTHR46300:SF8">
    <property type="entry name" value="CYTOCHROME P450 2E1"/>
    <property type="match status" value="1"/>
</dbReference>
<dbReference type="GeneID" id="36577223"/>
<evidence type="ECO:0000256" key="6">
    <source>
        <dbReference type="RuleBase" id="RU000461"/>
    </source>
</evidence>
<keyword evidence="4 5" id="KW-0408">Iron</keyword>
<protein>
    <recommendedName>
        <fullName evidence="10">Cytochrome P450</fullName>
    </recommendedName>
</protein>
<evidence type="ECO:0000256" key="1">
    <source>
        <dbReference type="ARBA" id="ARBA00010617"/>
    </source>
</evidence>
<dbReference type="PANTHER" id="PTHR46300">
    <property type="entry name" value="P450, PUTATIVE (EUROFUNG)-RELATED-RELATED"/>
    <property type="match status" value="1"/>
</dbReference>
<name>A0A2T3B9A8_AMORE</name>
<feature type="chain" id="PRO_5015716078" description="Cytochrome P450" evidence="7">
    <location>
        <begin position="24"/>
        <end position="526"/>
    </location>
</feature>
<evidence type="ECO:0000256" key="3">
    <source>
        <dbReference type="ARBA" id="ARBA00023002"/>
    </source>
</evidence>
<organism evidence="8 9">
    <name type="scientific">Amorphotheca resinae ATCC 22711</name>
    <dbReference type="NCBI Taxonomy" id="857342"/>
    <lineage>
        <taxon>Eukaryota</taxon>
        <taxon>Fungi</taxon>
        <taxon>Dikarya</taxon>
        <taxon>Ascomycota</taxon>
        <taxon>Pezizomycotina</taxon>
        <taxon>Leotiomycetes</taxon>
        <taxon>Helotiales</taxon>
        <taxon>Amorphothecaceae</taxon>
        <taxon>Amorphotheca</taxon>
    </lineage>
</organism>
<dbReference type="STRING" id="857342.A0A2T3B9A8"/>
<reference evidence="8 9" key="1">
    <citation type="journal article" date="2018" name="New Phytol.">
        <title>Comparative genomics and transcriptomics depict ericoid mycorrhizal fungi as versatile saprotrophs and plant mutualists.</title>
        <authorList>
            <person name="Martino E."/>
            <person name="Morin E."/>
            <person name="Grelet G.A."/>
            <person name="Kuo A."/>
            <person name="Kohler A."/>
            <person name="Daghino S."/>
            <person name="Barry K.W."/>
            <person name="Cichocki N."/>
            <person name="Clum A."/>
            <person name="Dockter R.B."/>
            <person name="Hainaut M."/>
            <person name="Kuo R.C."/>
            <person name="LaButti K."/>
            <person name="Lindahl B.D."/>
            <person name="Lindquist E.A."/>
            <person name="Lipzen A."/>
            <person name="Khouja H.R."/>
            <person name="Magnuson J."/>
            <person name="Murat C."/>
            <person name="Ohm R.A."/>
            <person name="Singer S.W."/>
            <person name="Spatafora J.W."/>
            <person name="Wang M."/>
            <person name="Veneault-Fourrey C."/>
            <person name="Henrissat B."/>
            <person name="Grigoriev I.V."/>
            <person name="Martin F.M."/>
            <person name="Perotto S."/>
        </authorList>
    </citation>
    <scope>NUCLEOTIDE SEQUENCE [LARGE SCALE GENOMIC DNA]</scope>
    <source>
        <strain evidence="8 9">ATCC 22711</strain>
    </source>
</reference>
<keyword evidence="6" id="KW-0503">Monooxygenase</keyword>
<dbReference type="PRINTS" id="PR00385">
    <property type="entry name" value="P450"/>
</dbReference>
<dbReference type="InterPro" id="IPR017972">
    <property type="entry name" value="Cyt_P450_CS"/>
</dbReference>
<dbReference type="Proteomes" id="UP000241818">
    <property type="component" value="Unassembled WGS sequence"/>
</dbReference>
<dbReference type="GO" id="GO:0004497">
    <property type="term" value="F:monooxygenase activity"/>
    <property type="evidence" value="ECO:0007669"/>
    <property type="project" value="UniProtKB-KW"/>
</dbReference>
<evidence type="ECO:0000313" key="9">
    <source>
        <dbReference type="Proteomes" id="UP000241818"/>
    </source>
</evidence>
<evidence type="ECO:0000256" key="5">
    <source>
        <dbReference type="PIRSR" id="PIRSR602401-1"/>
    </source>
</evidence>